<dbReference type="SMART" id="SM00347">
    <property type="entry name" value="HTH_MARR"/>
    <property type="match status" value="1"/>
</dbReference>
<dbReference type="PANTHER" id="PTHR35790:SF4">
    <property type="entry name" value="HTH-TYPE TRANSCRIPTIONAL REGULATOR PCHR"/>
    <property type="match status" value="1"/>
</dbReference>
<evidence type="ECO:0000256" key="3">
    <source>
        <dbReference type="ARBA" id="ARBA00023163"/>
    </source>
</evidence>
<dbReference type="InterPro" id="IPR036390">
    <property type="entry name" value="WH_DNA-bd_sf"/>
</dbReference>
<feature type="domain" description="HTH marR-type" evidence="4">
    <location>
        <begin position="11"/>
        <end position="145"/>
    </location>
</feature>
<evidence type="ECO:0000256" key="2">
    <source>
        <dbReference type="ARBA" id="ARBA00023125"/>
    </source>
</evidence>
<dbReference type="GO" id="GO:0003677">
    <property type="term" value="F:DNA binding"/>
    <property type="evidence" value="ECO:0007669"/>
    <property type="project" value="UniProtKB-KW"/>
</dbReference>
<proteinExistence type="predicted"/>
<sequence length="147" mass="17150">MQDDPDAKFDLKDFLPYLLNISAEVTSSGFADNYKREYGMTRTQWRVLFHLGRYGEMTARDICTRSRTHKTKVSRAVSALEDIRFLKRQRNLDDRRFESLCLTAEGHKAYKTLCGKAGSYDRMLMSQFTPEENAILRRCLRQLANLP</sequence>
<dbReference type="KEGG" id="mon:G8E03_17270"/>
<evidence type="ECO:0000313" key="5">
    <source>
        <dbReference type="EMBL" id="QIK42602.1"/>
    </source>
</evidence>
<evidence type="ECO:0000313" key="6">
    <source>
        <dbReference type="Proteomes" id="UP000500791"/>
    </source>
</evidence>
<keyword evidence="1" id="KW-0805">Transcription regulation</keyword>
<dbReference type="AlphaFoldDB" id="A0A6G7VRQ4"/>
<dbReference type="EMBL" id="CP049817">
    <property type="protein sequence ID" value="QIK42602.1"/>
    <property type="molecule type" value="Genomic_DNA"/>
</dbReference>
<dbReference type="SUPFAM" id="SSF46785">
    <property type="entry name" value="Winged helix' DNA-binding domain"/>
    <property type="match status" value="1"/>
</dbReference>
<dbReference type="InterPro" id="IPR000835">
    <property type="entry name" value="HTH_MarR-typ"/>
</dbReference>
<dbReference type="InterPro" id="IPR052067">
    <property type="entry name" value="Metal_resp_HTH_trans_reg"/>
</dbReference>
<gene>
    <name evidence="5" type="ORF">G8E03_17270</name>
</gene>
<dbReference type="Gene3D" id="1.10.10.10">
    <property type="entry name" value="Winged helix-like DNA-binding domain superfamily/Winged helix DNA-binding domain"/>
    <property type="match status" value="1"/>
</dbReference>
<accession>A0A6G7VRQ4</accession>
<evidence type="ECO:0000256" key="1">
    <source>
        <dbReference type="ARBA" id="ARBA00023015"/>
    </source>
</evidence>
<dbReference type="PROSITE" id="PS50995">
    <property type="entry name" value="HTH_MARR_2"/>
    <property type="match status" value="1"/>
</dbReference>
<dbReference type="GO" id="GO:0003700">
    <property type="term" value="F:DNA-binding transcription factor activity"/>
    <property type="evidence" value="ECO:0007669"/>
    <property type="project" value="InterPro"/>
</dbReference>
<dbReference type="InterPro" id="IPR036388">
    <property type="entry name" value="WH-like_DNA-bd_sf"/>
</dbReference>
<dbReference type="PRINTS" id="PR00598">
    <property type="entry name" value="HTHMARR"/>
</dbReference>
<reference evidence="5 6" key="1">
    <citation type="submission" date="2020-03" db="EMBL/GenBank/DDBJ databases">
        <title>Complete genome sequence of Monaibacterium sp. ALG8 with diverse plasmids.</title>
        <authorList>
            <person name="Sun C."/>
        </authorList>
    </citation>
    <scope>NUCLEOTIDE SEQUENCE [LARGE SCALE GENOMIC DNA]</scope>
    <source>
        <strain evidence="5 6">ALG8</strain>
        <plasmid evidence="5 6">unnamed6</plasmid>
    </source>
</reference>
<dbReference type="PANTHER" id="PTHR35790">
    <property type="entry name" value="HTH-TYPE TRANSCRIPTIONAL REGULATOR PCHR"/>
    <property type="match status" value="1"/>
</dbReference>
<name>A0A6G7VRQ4_9RHOB</name>
<keyword evidence="6" id="KW-1185">Reference proteome</keyword>
<keyword evidence="3" id="KW-0804">Transcription</keyword>
<keyword evidence="2" id="KW-0238">DNA-binding</keyword>
<evidence type="ECO:0000259" key="4">
    <source>
        <dbReference type="PROSITE" id="PS50995"/>
    </source>
</evidence>
<geneLocation type="plasmid" evidence="5 6">
    <name>unnamed6</name>
</geneLocation>
<keyword evidence="5" id="KW-0614">Plasmid</keyword>
<dbReference type="Proteomes" id="UP000500791">
    <property type="component" value="Plasmid unnamed6"/>
</dbReference>
<protein>
    <submittedName>
        <fullName evidence="5">Winged helix-turn-helix transcriptional regulator</fullName>
    </submittedName>
</protein>
<organism evidence="5 6">
    <name type="scientific">Pontivivens nitratireducens</name>
    <dbReference type="NCBI Taxonomy" id="2758038"/>
    <lineage>
        <taxon>Bacteria</taxon>
        <taxon>Pseudomonadati</taxon>
        <taxon>Pseudomonadota</taxon>
        <taxon>Alphaproteobacteria</taxon>
        <taxon>Rhodobacterales</taxon>
        <taxon>Paracoccaceae</taxon>
        <taxon>Pontivivens</taxon>
    </lineage>
</organism>
<dbReference type="Pfam" id="PF12802">
    <property type="entry name" value="MarR_2"/>
    <property type="match status" value="1"/>
</dbReference>